<dbReference type="RefSeq" id="WP_080981419.1">
    <property type="nucleotide sequence ID" value="NZ_JAHLNS010000001.1"/>
</dbReference>
<protein>
    <submittedName>
        <fullName evidence="2">Uncharacterized protein</fullName>
    </submittedName>
</protein>
<evidence type="ECO:0000313" key="3">
    <source>
        <dbReference type="Proteomes" id="UP000274772"/>
    </source>
</evidence>
<feature type="transmembrane region" description="Helical" evidence="1">
    <location>
        <begin position="39"/>
        <end position="61"/>
    </location>
</feature>
<reference evidence="2 3" key="1">
    <citation type="submission" date="2018-05" db="EMBL/GenBank/DDBJ databases">
        <title>Complete genome sequencing of three human clinical isolates of Staphylococcus caprae reveals virulence factors similar to those of S. epidermidis and S. capitis.</title>
        <authorList>
            <person name="Watanabe S."/>
            <person name="Cui L."/>
        </authorList>
    </citation>
    <scope>NUCLEOTIDE SEQUENCE [LARGE SCALE GENOMIC DNA]</scope>
    <source>
        <strain evidence="2 3">JMUB590</strain>
    </source>
</reference>
<evidence type="ECO:0000313" key="2">
    <source>
        <dbReference type="EMBL" id="BBD93390.1"/>
    </source>
</evidence>
<gene>
    <name evidence="2" type="ORF">JMUB590_2336</name>
</gene>
<feature type="transmembrane region" description="Helical" evidence="1">
    <location>
        <begin position="12"/>
        <end position="33"/>
    </location>
</feature>
<keyword evidence="3" id="KW-1185">Reference proteome</keyword>
<evidence type="ECO:0000256" key="1">
    <source>
        <dbReference type="SAM" id="Phobius"/>
    </source>
</evidence>
<name>A0ABM7FYZ2_9STAP</name>
<dbReference type="EMBL" id="AP018586">
    <property type="protein sequence ID" value="BBD93390.1"/>
    <property type="molecule type" value="Genomic_DNA"/>
</dbReference>
<keyword evidence="1" id="KW-0472">Membrane</keyword>
<keyword evidence="1" id="KW-0812">Transmembrane</keyword>
<sequence length="71" mass="8410">MKEAPKTYKQEQLGLIISLIVFICFIYQDIHILCTKQELTRILLCSFSLIGFLFLCVLNVMRIISNYRRRP</sequence>
<proteinExistence type="predicted"/>
<accession>A0ABM7FYZ2</accession>
<organism evidence="2 3">
    <name type="scientific">Staphylococcus caprae</name>
    <dbReference type="NCBI Taxonomy" id="29380"/>
    <lineage>
        <taxon>Bacteria</taxon>
        <taxon>Bacillati</taxon>
        <taxon>Bacillota</taxon>
        <taxon>Bacilli</taxon>
        <taxon>Bacillales</taxon>
        <taxon>Staphylococcaceae</taxon>
        <taxon>Staphylococcus</taxon>
    </lineage>
</organism>
<keyword evidence="1" id="KW-1133">Transmembrane helix</keyword>
<dbReference type="Proteomes" id="UP000274772">
    <property type="component" value="Chromosome"/>
</dbReference>